<organism evidence="1 2">
    <name type="scientific">Sphingobacterium spiritivorum</name>
    <name type="common">Flavobacterium spiritivorum</name>
    <dbReference type="NCBI Taxonomy" id="258"/>
    <lineage>
        <taxon>Bacteria</taxon>
        <taxon>Pseudomonadati</taxon>
        <taxon>Bacteroidota</taxon>
        <taxon>Sphingobacteriia</taxon>
        <taxon>Sphingobacteriales</taxon>
        <taxon>Sphingobacteriaceae</taxon>
        <taxon>Sphingobacterium</taxon>
    </lineage>
</organism>
<reference evidence="1 2" key="1">
    <citation type="submission" date="2018-06" db="EMBL/GenBank/DDBJ databases">
        <authorList>
            <consortium name="Pathogen Informatics"/>
            <person name="Doyle S."/>
        </authorList>
    </citation>
    <scope>NUCLEOTIDE SEQUENCE [LARGE SCALE GENOMIC DNA]</scope>
    <source>
        <strain evidence="1 2">NCTC11388</strain>
    </source>
</reference>
<proteinExistence type="predicted"/>
<protein>
    <submittedName>
        <fullName evidence="1">Uncharacterized protein</fullName>
    </submittedName>
</protein>
<sequence>MIRIVIVFLLTVCSGCGYAQEIKDSVLSTANRISYLSEKVDRFNQEPLYQLEVESLFSFSILINGCPVYSNFDKISGMARLDINPYILKSGKQFITVELYPSYDDQNIRKQYLENGSKFSLKIEKTSWGKDGLLNKPEEILSYKTADETTDLTKLQTYKRDISFNASVPYRLEGWKNGKDLTQLDKKQLEEQVLHFYKQIISLFANNDYDALNSQFLEADAEWYQAMYFSQDIITRFQTTKGRKAKSVVTTLSGSQQNSRTFFPLENYVLRFYGDGRMVRLEAREGINKGESLLGYEDDKNGMSRRTFVDMLLYIPKGETTLKIVR</sequence>
<dbReference type="Proteomes" id="UP000254893">
    <property type="component" value="Unassembled WGS sequence"/>
</dbReference>
<evidence type="ECO:0000313" key="2">
    <source>
        <dbReference type="Proteomes" id="UP000254893"/>
    </source>
</evidence>
<gene>
    <name evidence="1" type="ORF">NCTC11388_02103</name>
</gene>
<evidence type="ECO:0000313" key="1">
    <source>
        <dbReference type="EMBL" id="SUJ10963.1"/>
    </source>
</evidence>
<accession>A0A380C3A8</accession>
<name>A0A380C3A8_SPHSI</name>
<dbReference type="EMBL" id="UGYW01000002">
    <property type="protein sequence ID" value="SUJ10963.1"/>
    <property type="molecule type" value="Genomic_DNA"/>
</dbReference>
<dbReference type="AlphaFoldDB" id="A0A380C3A8"/>